<protein>
    <recommendedName>
        <fullName evidence="3">Spore coat protein</fullName>
    </recommendedName>
</protein>
<reference evidence="1" key="2">
    <citation type="journal article" date="2021" name="PeerJ">
        <title>Extensive microbial diversity within the chicken gut microbiome revealed by metagenomics and culture.</title>
        <authorList>
            <person name="Gilroy R."/>
            <person name="Ravi A."/>
            <person name="Getino M."/>
            <person name="Pursley I."/>
            <person name="Horton D.L."/>
            <person name="Alikhan N.F."/>
            <person name="Baker D."/>
            <person name="Gharbi K."/>
            <person name="Hall N."/>
            <person name="Watson M."/>
            <person name="Adriaenssens E.M."/>
            <person name="Foster-Nyarko E."/>
            <person name="Jarju S."/>
            <person name="Secka A."/>
            <person name="Antonio M."/>
            <person name="Oren A."/>
            <person name="Chaudhuri R.R."/>
            <person name="La Ragione R."/>
            <person name="Hildebrand F."/>
            <person name="Pallen M.J."/>
        </authorList>
    </citation>
    <scope>NUCLEOTIDE SEQUENCE</scope>
    <source>
        <strain evidence="1">ChiW16-3235</strain>
    </source>
</reference>
<dbReference type="Proteomes" id="UP000823913">
    <property type="component" value="Unassembled WGS sequence"/>
</dbReference>
<reference evidence="1" key="1">
    <citation type="submission" date="2020-10" db="EMBL/GenBank/DDBJ databases">
        <authorList>
            <person name="Gilroy R."/>
        </authorList>
    </citation>
    <scope>NUCLEOTIDE SEQUENCE</scope>
    <source>
        <strain evidence="1">ChiW16-3235</strain>
    </source>
</reference>
<organism evidence="1 2">
    <name type="scientific">Candidatus Coproplasma avicola</name>
    <dbReference type="NCBI Taxonomy" id="2840744"/>
    <lineage>
        <taxon>Bacteria</taxon>
        <taxon>Bacillati</taxon>
        <taxon>Bacillota</taxon>
        <taxon>Clostridia</taxon>
        <taxon>Eubacteriales</taxon>
        <taxon>Candidatus Coproplasma</taxon>
    </lineage>
</organism>
<sequence>MTEITAKELNMISDALTYEGLICKKARMYSRTLTDVDLAGCMEQIANEHEARYASLLKLIGG</sequence>
<evidence type="ECO:0008006" key="3">
    <source>
        <dbReference type="Google" id="ProtNLM"/>
    </source>
</evidence>
<dbReference type="AlphaFoldDB" id="A0A9D1J9U0"/>
<proteinExistence type="predicted"/>
<comment type="caution">
    <text evidence="1">The sequence shown here is derived from an EMBL/GenBank/DDBJ whole genome shotgun (WGS) entry which is preliminary data.</text>
</comment>
<dbReference type="EMBL" id="DVHK01000102">
    <property type="protein sequence ID" value="HIR67357.1"/>
    <property type="molecule type" value="Genomic_DNA"/>
</dbReference>
<evidence type="ECO:0000313" key="2">
    <source>
        <dbReference type="Proteomes" id="UP000823913"/>
    </source>
</evidence>
<accession>A0A9D1J9U0</accession>
<name>A0A9D1J9U0_9FIRM</name>
<gene>
    <name evidence="1" type="ORF">IAB94_04865</name>
</gene>
<evidence type="ECO:0000313" key="1">
    <source>
        <dbReference type="EMBL" id="HIR67357.1"/>
    </source>
</evidence>